<reference evidence="2 3" key="1">
    <citation type="submission" date="2022-11" db="EMBL/GenBank/DDBJ databases">
        <title>Minimal conservation of predation-associated metabolite biosynthetic gene clusters underscores biosynthetic potential of Myxococcota including descriptions for ten novel species: Archangium lansinium sp. nov., Myxococcus landrumus sp. nov., Nannocystis bai.</title>
        <authorList>
            <person name="Ahearne A."/>
            <person name="Stevens C."/>
            <person name="Dowd S."/>
        </authorList>
    </citation>
    <scope>NUCLEOTIDE SEQUENCE [LARGE SCALE GENOMIC DNA]</scope>
    <source>
        <strain evidence="2 3">NCWAL01</strain>
    </source>
</reference>
<keyword evidence="3" id="KW-1185">Reference proteome</keyword>
<name>A0ABT5DAZ3_9BACT</name>
<accession>A0ABT5DAZ3</accession>
<dbReference type="RefSeq" id="WP_272139621.1">
    <property type="nucleotide sequence ID" value="NZ_JAQNDM010000002.1"/>
</dbReference>
<sequence length="129" mass="14394">MPYSYRVIILPKLAEAYGQLAPRDRLTLQSHLDILAKAAQDAFHSPSARPRWLDAADISAGEHRVFVGGQWMAYRLSDEEHSLQLLDFGTWRSTPFPSHEGVAVPWHATAQREDGWDNEGGGNLPQSVS</sequence>
<dbReference type="Proteomes" id="UP001221838">
    <property type="component" value="Unassembled WGS sequence"/>
</dbReference>
<evidence type="ECO:0000313" key="3">
    <source>
        <dbReference type="Proteomes" id="UP001221838"/>
    </source>
</evidence>
<feature type="region of interest" description="Disordered" evidence="1">
    <location>
        <begin position="110"/>
        <end position="129"/>
    </location>
</feature>
<proteinExistence type="predicted"/>
<organism evidence="2 3">
    <name type="scientific">Stigmatella ashevillensis</name>
    <dbReference type="NCBI Taxonomy" id="2995309"/>
    <lineage>
        <taxon>Bacteria</taxon>
        <taxon>Pseudomonadati</taxon>
        <taxon>Myxococcota</taxon>
        <taxon>Myxococcia</taxon>
        <taxon>Myxococcales</taxon>
        <taxon>Cystobacterineae</taxon>
        <taxon>Archangiaceae</taxon>
        <taxon>Stigmatella</taxon>
    </lineage>
</organism>
<protein>
    <submittedName>
        <fullName evidence="2">Uncharacterized protein</fullName>
    </submittedName>
</protein>
<evidence type="ECO:0000313" key="2">
    <source>
        <dbReference type="EMBL" id="MDC0710293.1"/>
    </source>
</evidence>
<gene>
    <name evidence="2" type="ORF">POL68_17590</name>
</gene>
<comment type="caution">
    <text evidence="2">The sequence shown here is derived from an EMBL/GenBank/DDBJ whole genome shotgun (WGS) entry which is preliminary data.</text>
</comment>
<dbReference type="EMBL" id="JAQNDM010000002">
    <property type="protein sequence ID" value="MDC0710293.1"/>
    <property type="molecule type" value="Genomic_DNA"/>
</dbReference>
<evidence type="ECO:0000256" key="1">
    <source>
        <dbReference type="SAM" id="MobiDB-lite"/>
    </source>
</evidence>